<evidence type="ECO:0000313" key="3">
    <source>
        <dbReference type="Proteomes" id="UP001630127"/>
    </source>
</evidence>
<organism evidence="2 3">
    <name type="scientific">Cinchona calisaya</name>
    <dbReference type="NCBI Taxonomy" id="153742"/>
    <lineage>
        <taxon>Eukaryota</taxon>
        <taxon>Viridiplantae</taxon>
        <taxon>Streptophyta</taxon>
        <taxon>Embryophyta</taxon>
        <taxon>Tracheophyta</taxon>
        <taxon>Spermatophyta</taxon>
        <taxon>Magnoliopsida</taxon>
        <taxon>eudicotyledons</taxon>
        <taxon>Gunneridae</taxon>
        <taxon>Pentapetalae</taxon>
        <taxon>asterids</taxon>
        <taxon>lamiids</taxon>
        <taxon>Gentianales</taxon>
        <taxon>Rubiaceae</taxon>
        <taxon>Cinchonoideae</taxon>
        <taxon>Cinchoneae</taxon>
        <taxon>Cinchona</taxon>
    </lineage>
</organism>
<comment type="caution">
    <text evidence="2">The sequence shown here is derived from an EMBL/GenBank/DDBJ whole genome shotgun (WGS) entry which is preliminary data.</text>
</comment>
<keyword evidence="1" id="KW-0472">Membrane</keyword>
<accession>A0ABD2Y3I3</accession>
<evidence type="ECO:0000256" key="1">
    <source>
        <dbReference type="SAM" id="Phobius"/>
    </source>
</evidence>
<gene>
    <name evidence="2" type="ORF">ACH5RR_036512</name>
</gene>
<dbReference type="InterPro" id="IPR004158">
    <property type="entry name" value="DUF247_pln"/>
</dbReference>
<dbReference type="PANTHER" id="PTHR31170">
    <property type="entry name" value="BNAC04G53230D PROTEIN"/>
    <property type="match status" value="1"/>
</dbReference>
<keyword evidence="3" id="KW-1185">Reference proteome</keyword>
<evidence type="ECO:0000313" key="2">
    <source>
        <dbReference type="EMBL" id="KAL3502063.1"/>
    </source>
</evidence>
<reference evidence="2 3" key="1">
    <citation type="submission" date="2024-11" db="EMBL/GenBank/DDBJ databases">
        <title>A near-complete genome assembly of Cinchona calisaya.</title>
        <authorList>
            <person name="Lian D.C."/>
            <person name="Zhao X.W."/>
            <person name="Wei L."/>
        </authorList>
    </citation>
    <scope>NUCLEOTIDE SEQUENCE [LARGE SCALE GENOMIC DNA]</scope>
    <source>
        <tissue evidence="2">Nenye</tissue>
    </source>
</reference>
<name>A0ABD2Y3I3_9GENT</name>
<keyword evidence="1" id="KW-1133">Transmembrane helix</keyword>
<dbReference type="AlphaFoldDB" id="A0ABD2Y3I3"/>
<dbReference type="EMBL" id="JBJUIK010000015">
    <property type="protein sequence ID" value="KAL3502063.1"/>
    <property type="molecule type" value="Genomic_DNA"/>
</dbReference>
<proteinExistence type="predicted"/>
<keyword evidence="1" id="KW-0812">Transmembrane</keyword>
<dbReference type="Pfam" id="PF03140">
    <property type="entry name" value="DUF247"/>
    <property type="match status" value="1"/>
</dbReference>
<protein>
    <submittedName>
        <fullName evidence="2">Uncharacterized protein</fullName>
    </submittedName>
</protein>
<feature type="transmembrane region" description="Helical" evidence="1">
    <location>
        <begin position="420"/>
        <end position="443"/>
    </location>
</feature>
<dbReference type="PANTHER" id="PTHR31170:SF18">
    <property type="entry name" value="(WILD MALAYSIAN BANANA) HYPOTHETICAL PROTEIN"/>
    <property type="match status" value="1"/>
</dbReference>
<dbReference type="Proteomes" id="UP001630127">
    <property type="component" value="Unassembled WGS sequence"/>
</dbReference>
<sequence length="449" mass="51336">MGESSEDSIQVNDKFIVNFDKEMERWGRKSIYKLPACVTKLHPDAYKPQVVSFGPYHYNDGDLKPMEEHKRRALDHFLERSGKPLPSYINSLSEIALDVKDAYDPLPLEWHQKETTDEFLELMVRDGCFMLEILRTSILSMRDYARNDPIFSDHGRLYIMPYIKRDLLMMENQIPLSVLEKLLTVENEESPQKNMNFINWLILQFYLPDTNNINPDGESLHVLDVFRKRMLHGADPSSKAKKADPSSIPKILNQLLSSCFGTRRDSNDEIVRSATELREAGIKITKSATKCLKDITFDRGILKLPPIVVDDVTGTMFLNLIAFERFHVGAGNEVTAYVFFMDSIINDSEDVKLLHSGGIIQNALGSDIAVADLFNSLLKDGTLDPDSSLSTVHNMVTSYCKNPWPRWRANLSQTYFTNPWAFISFIAAIFLFALTITQTGYSISDYYRR</sequence>